<evidence type="ECO:0000313" key="2">
    <source>
        <dbReference type="EnsemblMetazoa" id="GPAI017499-PA"/>
    </source>
</evidence>
<name>A0A1A9ZKC0_GLOPL</name>
<keyword evidence="1" id="KW-0812">Transmembrane</keyword>
<evidence type="ECO:0000313" key="3">
    <source>
        <dbReference type="Proteomes" id="UP000092445"/>
    </source>
</evidence>
<dbReference type="Proteomes" id="UP000092445">
    <property type="component" value="Unassembled WGS sequence"/>
</dbReference>
<proteinExistence type="predicted"/>
<dbReference type="AlphaFoldDB" id="A0A1A9ZKC0"/>
<dbReference type="EnsemblMetazoa" id="GPAI017499-RA">
    <property type="protein sequence ID" value="GPAI017499-PA"/>
    <property type="gene ID" value="GPAI017499"/>
</dbReference>
<dbReference type="VEuPathDB" id="VectorBase:GPAI017499"/>
<feature type="transmembrane region" description="Helical" evidence="1">
    <location>
        <begin position="21"/>
        <end position="40"/>
    </location>
</feature>
<accession>A0A1A9ZKC0</accession>
<keyword evidence="1" id="KW-1133">Transmembrane helix</keyword>
<protein>
    <submittedName>
        <fullName evidence="2">Uncharacterized protein</fullName>
    </submittedName>
</protein>
<keyword evidence="3" id="KW-1185">Reference proteome</keyword>
<reference evidence="2" key="2">
    <citation type="submission" date="2020-05" db="UniProtKB">
        <authorList>
            <consortium name="EnsemblMetazoa"/>
        </authorList>
    </citation>
    <scope>IDENTIFICATION</scope>
    <source>
        <strain evidence="2">IAEA</strain>
    </source>
</reference>
<reference evidence="3" key="1">
    <citation type="submission" date="2014-03" db="EMBL/GenBank/DDBJ databases">
        <authorList>
            <person name="Aksoy S."/>
            <person name="Warren W."/>
            <person name="Wilson R.K."/>
        </authorList>
    </citation>
    <scope>NUCLEOTIDE SEQUENCE [LARGE SCALE GENOMIC DNA]</scope>
    <source>
        <strain evidence="3">IAEA</strain>
    </source>
</reference>
<keyword evidence="1" id="KW-0472">Membrane</keyword>
<sequence>MNMDLEISVYFRDKVPYGKNSFLVLFTAKLMIVLSGTINGENWVRLFSLVMGMVAVVAVMLAMLLMLKIVLYTTPQVVVKDLFSIYIDSVCHLEHKENLKIVKEPCSSAHKT</sequence>
<feature type="transmembrane region" description="Helical" evidence="1">
    <location>
        <begin position="46"/>
        <end position="67"/>
    </location>
</feature>
<organism evidence="2 3">
    <name type="scientific">Glossina pallidipes</name>
    <name type="common">Tsetse fly</name>
    <dbReference type="NCBI Taxonomy" id="7398"/>
    <lineage>
        <taxon>Eukaryota</taxon>
        <taxon>Metazoa</taxon>
        <taxon>Ecdysozoa</taxon>
        <taxon>Arthropoda</taxon>
        <taxon>Hexapoda</taxon>
        <taxon>Insecta</taxon>
        <taxon>Pterygota</taxon>
        <taxon>Neoptera</taxon>
        <taxon>Endopterygota</taxon>
        <taxon>Diptera</taxon>
        <taxon>Brachycera</taxon>
        <taxon>Muscomorpha</taxon>
        <taxon>Hippoboscoidea</taxon>
        <taxon>Glossinidae</taxon>
        <taxon>Glossina</taxon>
    </lineage>
</organism>
<evidence type="ECO:0000256" key="1">
    <source>
        <dbReference type="SAM" id="Phobius"/>
    </source>
</evidence>